<dbReference type="InterPro" id="IPR050967">
    <property type="entry name" value="Thiamine_Salvage_TenA"/>
</dbReference>
<dbReference type="InterPro" id="IPR016084">
    <property type="entry name" value="Haem_Oase-like_multi-hlx"/>
</dbReference>
<reference evidence="6 7" key="1">
    <citation type="submission" date="2016-02" db="EMBL/GenBank/DDBJ databases">
        <authorList>
            <person name="Wen L."/>
            <person name="He K."/>
            <person name="Yang H."/>
        </authorList>
    </citation>
    <scope>NUCLEOTIDE SEQUENCE [LARGE SCALE GENOMIC DNA]</scope>
    <source>
        <strain evidence="6 7">CMW7778B</strain>
    </source>
</reference>
<evidence type="ECO:0000259" key="5">
    <source>
        <dbReference type="Pfam" id="PF03070"/>
    </source>
</evidence>
<comment type="similarity">
    <text evidence="2">Belongs to the TenA family.</text>
</comment>
<dbReference type="InterPro" id="IPR026285">
    <property type="entry name" value="TenA_E"/>
</dbReference>
<evidence type="ECO:0000256" key="1">
    <source>
        <dbReference type="ARBA" id="ARBA00004948"/>
    </source>
</evidence>
<feature type="binding site" evidence="4">
    <location>
        <position position="145"/>
    </location>
    <ligand>
        <name>substrate</name>
    </ligand>
</feature>
<feature type="binding site" evidence="4">
    <location>
        <position position="53"/>
    </location>
    <ligand>
        <name>substrate</name>
    </ligand>
</feature>
<comment type="pathway">
    <text evidence="1 2">Cofactor biosynthesis; thiamine diphosphate biosynthesis.</text>
</comment>
<dbReference type="InterPro" id="IPR004305">
    <property type="entry name" value="Thiaminase-2/PQQC"/>
</dbReference>
<comment type="catalytic activity">
    <reaction evidence="2">
        <text>thiamine + H2O = 5-(2-hydroxyethyl)-4-methylthiazole + 4-amino-5-hydroxymethyl-2-methylpyrimidine + H(+)</text>
        <dbReference type="Rhea" id="RHEA:17509"/>
        <dbReference type="ChEBI" id="CHEBI:15377"/>
        <dbReference type="ChEBI" id="CHEBI:15378"/>
        <dbReference type="ChEBI" id="CHEBI:16892"/>
        <dbReference type="ChEBI" id="CHEBI:17957"/>
        <dbReference type="ChEBI" id="CHEBI:18385"/>
        <dbReference type="EC" id="3.5.99.2"/>
    </reaction>
</comment>
<dbReference type="UniPathway" id="UPA00060"/>
<evidence type="ECO:0000313" key="6">
    <source>
        <dbReference type="EMBL" id="KXI16625.1"/>
    </source>
</evidence>
<feature type="active site" description="Proton donor" evidence="3">
    <location>
        <position position="210"/>
    </location>
</feature>
<dbReference type="EC" id="3.5.99.2" evidence="2"/>
<dbReference type="GO" id="GO:0009229">
    <property type="term" value="P:thiamine diphosphate biosynthetic process"/>
    <property type="evidence" value="ECO:0007669"/>
    <property type="project" value="UniProtKB-UniPathway"/>
</dbReference>
<dbReference type="PIRSF" id="PIRSF003170">
    <property type="entry name" value="Pet18p"/>
    <property type="match status" value="1"/>
</dbReference>
<accession>A0A135Z4P0</accession>
<organism evidence="6 7">
    <name type="scientific">Gardnerella vaginalis</name>
    <dbReference type="NCBI Taxonomy" id="2702"/>
    <lineage>
        <taxon>Bacteria</taxon>
        <taxon>Bacillati</taxon>
        <taxon>Actinomycetota</taxon>
        <taxon>Actinomycetes</taxon>
        <taxon>Bifidobacteriales</taxon>
        <taxon>Bifidobacteriaceae</taxon>
        <taxon>Gardnerella</taxon>
    </lineage>
</organism>
<proteinExistence type="inferred from homology"/>
<dbReference type="GO" id="GO:0050334">
    <property type="term" value="F:thiaminase activity"/>
    <property type="evidence" value="ECO:0007669"/>
    <property type="project" value="UniProtKB-UniRule"/>
</dbReference>
<name>A0A135Z4P0_GARVA</name>
<dbReference type="PATRIC" id="fig|2702.101.peg.973"/>
<evidence type="ECO:0000313" key="7">
    <source>
        <dbReference type="Proteomes" id="UP000070505"/>
    </source>
</evidence>
<dbReference type="Gene3D" id="1.20.910.10">
    <property type="entry name" value="Heme oxygenase-like"/>
    <property type="match status" value="1"/>
</dbReference>
<feature type="binding site" evidence="4">
    <location>
        <position position="91"/>
    </location>
    <ligand>
        <name>substrate</name>
    </ligand>
</feature>
<sequence>MQRKDVIMTERFTDELKNENIETWNAAIHHRFVNELVEGTIPDAVLAGYLIQDYRFLDSFLALLGAAVTTADRLDSRLVFSKYIGEVAGDENTYFVDAFKEFNTPESFRNNIPDTESTREFKKMFLDAAHSGHYAAVLAVLNVTEWIYITWASNAEGKRPERKVHYQWIDLHDYAGFHDFVGFLRNELDRVGPEDSKIAREYFARAVKLERMFFDNSYESPAEI</sequence>
<feature type="domain" description="Thiaminase-2/PQQC" evidence="5">
    <location>
        <begin position="23"/>
        <end position="219"/>
    </location>
</feature>
<evidence type="ECO:0000256" key="4">
    <source>
        <dbReference type="PIRSR" id="PIRSR003170-2"/>
    </source>
</evidence>
<dbReference type="PANTHER" id="PTHR43198">
    <property type="entry name" value="BIFUNCTIONAL TH2 PROTEIN"/>
    <property type="match status" value="1"/>
</dbReference>
<dbReference type="PANTHER" id="PTHR43198:SF2">
    <property type="entry name" value="SI:CH1073-67J19.1-RELATED"/>
    <property type="match status" value="1"/>
</dbReference>
<comment type="function">
    <text evidence="2">Catalyzes an amino-pyrimidine hydrolysis reaction at the C5' of the pyrimidine moiety of thiamine compounds, a reaction that is part of a thiamine salvage pathway. Thus, catalyzes the conversion of 4-amino-5-aminomethyl-2-methylpyrimidine to 4-amino-5-hydroxymethyl-2-methylpyrimidine (HMP).</text>
</comment>
<evidence type="ECO:0000256" key="3">
    <source>
        <dbReference type="PIRSR" id="PIRSR003170-1"/>
    </source>
</evidence>
<dbReference type="GO" id="GO:0009228">
    <property type="term" value="P:thiamine biosynthetic process"/>
    <property type="evidence" value="ECO:0007669"/>
    <property type="project" value="UniProtKB-KW"/>
</dbReference>
<keyword evidence="2" id="KW-0784">Thiamine biosynthesis</keyword>
<dbReference type="EMBL" id="LSRC01000041">
    <property type="protein sequence ID" value="KXI16625.1"/>
    <property type="molecule type" value="Genomic_DNA"/>
</dbReference>
<dbReference type="GO" id="GO:0005829">
    <property type="term" value="C:cytosol"/>
    <property type="evidence" value="ECO:0007669"/>
    <property type="project" value="TreeGrafter"/>
</dbReference>
<dbReference type="AlphaFoldDB" id="A0A135Z4P0"/>
<protein>
    <recommendedName>
        <fullName evidence="2">Aminopyrimidine aminohydrolase</fullName>
        <ecNumber evidence="2">3.5.99.2</ecNumber>
    </recommendedName>
</protein>
<comment type="catalytic activity">
    <reaction evidence="2">
        <text>4-amino-5-aminomethyl-2-methylpyrimidine + H2O = 4-amino-5-hydroxymethyl-2-methylpyrimidine + NH4(+)</text>
        <dbReference type="Rhea" id="RHEA:31799"/>
        <dbReference type="ChEBI" id="CHEBI:15377"/>
        <dbReference type="ChEBI" id="CHEBI:16892"/>
        <dbReference type="ChEBI" id="CHEBI:28938"/>
        <dbReference type="ChEBI" id="CHEBI:63416"/>
        <dbReference type="EC" id="3.5.99.2"/>
    </reaction>
</comment>
<comment type="caution">
    <text evidence="6">The sequence shown here is derived from an EMBL/GenBank/DDBJ whole genome shotgun (WGS) entry which is preliminary data.</text>
</comment>
<dbReference type="Pfam" id="PF03070">
    <property type="entry name" value="TENA_THI-4"/>
    <property type="match status" value="1"/>
</dbReference>
<dbReference type="Proteomes" id="UP000070505">
    <property type="component" value="Unassembled WGS sequence"/>
</dbReference>
<dbReference type="CDD" id="cd19358">
    <property type="entry name" value="TenA_E_Spr0628-like"/>
    <property type="match status" value="1"/>
</dbReference>
<dbReference type="SUPFAM" id="SSF48613">
    <property type="entry name" value="Heme oxygenase-like"/>
    <property type="match status" value="1"/>
</dbReference>
<gene>
    <name evidence="6" type="ORF">HMPREF3230_00991</name>
</gene>
<keyword evidence="2" id="KW-0378">Hydrolase</keyword>
<evidence type="ECO:0000256" key="2">
    <source>
        <dbReference type="PIRNR" id="PIRNR003170"/>
    </source>
</evidence>